<dbReference type="PANTHER" id="PTHR34183">
    <property type="entry name" value="ENDOLYTIC PEPTIDOGLYCAN TRANSGLYCOSYLASE RLPA"/>
    <property type="match status" value="1"/>
</dbReference>
<dbReference type="PANTHER" id="PTHR34183:SF1">
    <property type="entry name" value="ENDOLYTIC PEPTIDOGLYCAN TRANSGLYCOSYLASE RLPA"/>
    <property type="match status" value="1"/>
</dbReference>
<protein>
    <recommendedName>
        <fullName evidence="3">Endolytic peptidoglycan transglycosylase RlpA</fullName>
        <ecNumber evidence="3">4.2.2.-</ecNumber>
    </recommendedName>
</protein>
<keyword evidence="2 3" id="KW-0961">Cell wall biogenesis/degradation</keyword>
<organism evidence="6 7">
    <name type="scientific">Methylotuvimicrobium buryatense</name>
    <name type="common">Methylomicrobium buryatense</name>
    <dbReference type="NCBI Taxonomy" id="95641"/>
    <lineage>
        <taxon>Bacteria</taxon>
        <taxon>Pseudomonadati</taxon>
        <taxon>Pseudomonadota</taxon>
        <taxon>Gammaproteobacteria</taxon>
        <taxon>Methylococcales</taxon>
        <taxon>Methylococcaceae</taxon>
        <taxon>Methylotuvimicrobium</taxon>
    </lineage>
</organism>
<dbReference type="NCBIfam" id="TIGR00413">
    <property type="entry name" value="rlpA"/>
    <property type="match status" value="1"/>
</dbReference>
<dbReference type="KEGG" id="mbur:EQU24_19800"/>
<dbReference type="InterPro" id="IPR012997">
    <property type="entry name" value="RplA"/>
</dbReference>
<dbReference type="InterPro" id="IPR009009">
    <property type="entry name" value="RlpA-like_DPBB"/>
</dbReference>
<reference evidence="7" key="1">
    <citation type="journal article" date="2019" name="J. Bacteriol.">
        <title>A Mutagenic Screen Identifies a TonB-Dependent Receptor Required for the Lanthanide Metal Switch in the Type I Methanotroph 'Methylotuvimicrobium buryatense' 5GB1C.</title>
        <authorList>
            <person name="Groom J.D."/>
            <person name="Ford S.M."/>
            <person name="Pesesky M.W."/>
            <person name="Lidstrom M.E."/>
        </authorList>
    </citation>
    <scope>NUCLEOTIDE SEQUENCE [LARGE SCALE GENOMIC DNA]</scope>
    <source>
        <strain evidence="7">5GB1C</strain>
    </source>
</reference>
<proteinExistence type="inferred from homology"/>
<evidence type="ECO:0000256" key="3">
    <source>
        <dbReference type="HAMAP-Rule" id="MF_02071"/>
    </source>
</evidence>
<evidence type="ECO:0000256" key="1">
    <source>
        <dbReference type="ARBA" id="ARBA00023239"/>
    </source>
</evidence>
<dbReference type="STRING" id="675511.GCA_000341735_03478"/>
<dbReference type="OrthoDB" id="9779128at2"/>
<dbReference type="InterPro" id="IPR034718">
    <property type="entry name" value="RlpA"/>
</dbReference>
<accession>A0A4P9UWS5</accession>
<dbReference type="SUPFAM" id="SSF50685">
    <property type="entry name" value="Barwin-like endoglucanases"/>
    <property type="match status" value="1"/>
</dbReference>
<dbReference type="CDD" id="cd22268">
    <property type="entry name" value="DPBB_RlpA-like"/>
    <property type="match status" value="1"/>
</dbReference>
<comment type="function">
    <text evidence="3">Lytic transglycosylase with a strong preference for naked glycan strands that lack stem peptides.</text>
</comment>
<dbReference type="RefSeq" id="WP_017841898.1">
    <property type="nucleotide sequence ID" value="NZ_CP035467.1"/>
</dbReference>
<dbReference type="GO" id="GO:0008932">
    <property type="term" value="F:lytic endotransglycosylase activity"/>
    <property type="evidence" value="ECO:0007669"/>
    <property type="project" value="UniProtKB-UniRule"/>
</dbReference>
<evidence type="ECO:0000313" key="6">
    <source>
        <dbReference type="EMBL" id="QCW84226.1"/>
    </source>
</evidence>
<dbReference type="GO" id="GO:0071555">
    <property type="term" value="P:cell wall organization"/>
    <property type="evidence" value="ECO:0007669"/>
    <property type="project" value="UniProtKB-KW"/>
</dbReference>
<dbReference type="Proteomes" id="UP000305881">
    <property type="component" value="Chromosome"/>
</dbReference>
<evidence type="ECO:0000259" key="5">
    <source>
        <dbReference type="Pfam" id="PF03330"/>
    </source>
</evidence>
<feature type="domain" description="RlpA-like protein double-psi beta-barrel" evidence="5">
    <location>
        <begin position="49"/>
        <end position="134"/>
    </location>
</feature>
<dbReference type="InterPro" id="IPR036908">
    <property type="entry name" value="RlpA-like_sf"/>
</dbReference>
<keyword evidence="1 3" id="KW-0456">Lyase</keyword>
<comment type="similarity">
    <text evidence="3 4">Belongs to the RlpA family.</text>
</comment>
<gene>
    <name evidence="3" type="primary">rlpA</name>
    <name evidence="6" type="ORF">EQU24_19800</name>
</gene>
<evidence type="ECO:0000256" key="4">
    <source>
        <dbReference type="RuleBase" id="RU003495"/>
    </source>
</evidence>
<evidence type="ECO:0000313" key="7">
    <source>
        <dbReference type="Proteomes" id="UP000305881"/>
    </source>
</evidence>
<keyword evidence="7" id="KW-1185">Reference proteome</keyword>
<dbReference type="AlphaFoldDB" id="A0A4P9UWS5"/>
<dbReference type="Gene3D" id="2.40.40.10">
    <property type="entry name" value="RlpA-like domain"/>
    <property type="match status" value="1"/>
</dbReference>
<dbReference type="EC" id="4.2.2.-" evidence="3"/>
<dbReference type="EMBL" id="CP035467">
    <property type="protein sequence ID" value="QCW84226.1"/>
    <property type="molecule type" value="Genomic_DNA"/>
</dbReference>
<dbReference type="GO" id="GO:0000270">
    <property type="term" value="P:peptidoglycan metabolic process"/>
    <property type="evidence" value="ECO:0007669"/>
    <property type="project" value="UniProtKB-UniRule"/>
</dbReference>
<dbReference type="Pfam" id="PF03330">
    <property type="entry name" value="DPBB_1"/>
    <property type="match status" value="1"/>
</dbReference>
<evidence type="ECO:0000256" key="2">
    <source>
        <dbReference type="ARBA" id="ARBA00023316"/>
    </source>
</evidence>
<name>A0A4P9UWS5_METBY</name>
<sequence length="153" mass="16706">MNKIILASSVFVMGSLLTHPVKTVEASDQHKTKLISGKTAGKPTKGRLGRASWYGPKFHGKKTASGRKFDMYAMTAAHKTLPLLSYVKVTNPKSHKSVVVQITDRGPYHGKRELDLSYAAAKEVGIQKQGSGFVEIQPLSRSQAIAEIRNNDS</sequence>
<dbReference type="HAMAP" id="MF_02071">
    <property type="entry name" value="RlpA"/>
    <property type="match status" value="1"/>
</dbReference>